<reference evidence="1 2" key="1">
    <citation type="journal article" date="2016" name="Genome Biol. Evol.">
        <title>Gene Family Evolution Reflects Adaptation to Soil Environmental Stressors in the Genome of the Collembolan Orchesella cincta.</title>
        <authorList>
            <person name="Faddeeva-Vakhrusheva A."/>
            <person name="Derks M.F."/>
            <person name="Anvar S.Y."/>
            <person name="Agamennone V."/>
            <person name="Suring W."/>
            <person name="Smit S."/>
            <person name="van Straalen N.M."/>
            <person name="Roelofs D."/>
        </authorList>
    </citation>
    <scope>NUCLEOTIDE SEQUENCE [LARGE SCALE GENOMIC DNA]</scope>
    <source>
        <tissue evidence="1">Mixed pool</tissue>
    </source>
</reference>
<dbReference type="OMA" id="RRMRMID"/>
<sequence>MSPPVTRDHDHDIILPDIIVDSALLFIRQKIIAQGRDEILLPPTTHEFSEKKLGITWNGVLILTNGKFVGLQTIRRVGDAKLSIIDGSDEVAVNIDLSLTDPTFTNDFHLTFMGREKDGSVVGTAELILFNLIFAVHLSTRRMRMIDFKFKDISSISAEVYGLGTILSFLTSKIMQIILNQKKKDIAHTVEAKLKSILADLFAKRSMPAPIVAGAVGMLEADASH</sequence>
<dbReference type="InterPro" id="IPR038602">
    <property type="entry name" value="Mite_allergen_7_sf"/>
</dbReference>
<dbReference type="STRING" id="48709.A0A1D2NC04"/>
<proteinExistence type="predicted"/>
<dbReference type="Gene3D" id="3.15.10.50">
    <property type="match status" value="1"/>
</dbReference>
<dbReference type="InterPro" id="IPR020234">
    <property type="entry name" value="Mite_allergen_group-7"/>
</dbReference>
<dbReference type="AlphaFoldDB" id="A0A1D2NC04"/>
<organism evidence="1 2">
    <name type="scientific">Orchesella cincta</name>
    <name type="common">Springtail</name>
    <name type="synonym">Podura cincta</name>
    <dbReference type="NCBI Taxonomy" id="48709"/>
    <lineage>
        <taxon>Eukaryota</taxon>
        <taxon>Metazoa</taxon>
        <taxon>Ecdysozoa</taxon>
        <taxon>Arthropoda</taxon>
        <taxon>Hexapoda</taxon>
        <taxon>Collembola</taxon>
        <taxon>Entomobryomorpha</taxon>
        <taxon>Entomobryoidea</taxon>
        <taxon>Orchesellidae</taxon>
        <taxon>Orchesellinae</taxon>
        <taxon>Orchesella</taxon>
    </lineage>
</organism>
<dbReference type="Pfam" id="PF16984">
    <property type="entry name" value="Grp7_allergen"/>
    <property type="match status" value="1"/>
</dbReference>
<keyword evidence="2" id="KW-1185">Reference proteome</keyword>
<evidence type="ECO:0000313" key="2">
    <source>
        <dbReference type="Proteomes" id="UP000094527"/>
    </source>
</evidence>
<name>A0A1D2NC04_ORCCI</name>
<protein>
    <submittedName>
        <fullName evidence="1">Uncharacterized protein</fullName>
    </submittedName>
</protein>
<dbReference type="EMBL" id="LJIJ01000096">
    <property type="protein sequence ID" value="ODN02782.1"/>
    <property type="molecule type" value="Genomic_DNA"/>
</dbReference>
<dbReference type="OrthoDB" id="6419576at2759"/>
<evidence type="ECO:0000313" key="1">
    <source>
        <dbReference type="EMBL" id="ODN02782.1"/>
    </source>
</evidence>
<comment type="caution">
    <text evidence="1">The sequence shown here is derived from an EMBL/GenBank/DDBJ whole genome shotgun (WGS) entry which is preliminary data.</text>
</comment>
<accession>A0A1D2NC04</accession>
<dbReference type="Proteomes" id="UP000094527">
    <property type="component" value="Unassembled WGS sequence"/>
</dbReference>
<gene>
    <name evidence="1" type="ORF">Ocin01_03936</name>
</gene>